<dbReference type="GO" id="GO:0000049">
    <property type="term" value="F:tRNA binding"/>
    <property type="evidence" value="ECO:0007669"/>
    <property type="project" value="TreeGrafter"/>
</dbReference>
<keyword evidence="6 13" id="KW-0808">Transferase</keyword>
<accession>A0A2T0XRJ1</accession>
<dbReference type="Proteomes" id="UP000238308">
    <property type="component" value="Unassembled WGS sequence"/>
</dbReference>
<comment type="catalytic activity">
    <reaction evidence="12 13">
        <text>L-threonine + hydrogencarbonate + ATP = L-threonylcarbamoyladenylate + diphosphate + H2O</text>
        <dbReference type="Rhea" id="RHEA:36407"/>
        <dbReference type="ChEBI" id="CHEBI:15377"/>
        <dbReference type="ChEBI" id="CHEBI:17544"/>
        <dbReference type="ChEBI" id="CHEBI:30616"/>
        <dbReference type="ChEBI" id="CHEBI:33019"/>
        <dbReference type="ChEBI" id="CHEBI:57926"/>
        <dbReference type="ChEBI" id="CHEBI:73682"/>
        <dbReference type="EC" id="2.7.7.87"/>
    </reaction>
</comment>
<evidence type="ECO:0000313" key="17">
    <source>
        <dbReference type="Proteomes" id="UP000238308"/>
    </source>
</evidence>
<evidence type="ECO:0000256" key="6">
    <source>
        <dbReference type="ARBA" id="ARBA00022679"/>
    </source>
</evidence>
<feature type="binding site" evidence="14">
    <location>
        <position position="154"/>
    </location>
    <ligand>
        <name>ATP</name>
        <dbReference type="ChEBI" id="CHEBI:30616"/>
    </ligand>
</feature>
<evidence type="ECO:0000256" key="4">
    <source>
        <dbReference type="ARBA" id="ARBA00015492"/>
    </source>
</evidence>
<feature type="binding site" evidence="14">
    <location>
        <position position="39"/>
    </location>
    <ligand>
        <name>L-threonine</name>
        <dbReference type="ChEBI" id="CHEBI:57926"/>
    </ligand>
</feature>
<evidence type="ECO:0000256" key="10">
    <source>
        <dbReference type="ARBA" id="ARBA00022840"/>
    </source>
</evidence>
<dbReference type="InterPro" id="IPR017945">
    <property type="entry name" value="DHBP_synth_RibB-like_a/b_dom"/>
</dbReference>
<evidence type="ECO:0000259" key="15">
    <source>
        <dbReference type="PROSITE" id="PS51163"/>
    </source>
</evidence>
<dbReference type="GO" id="GO:0005524">
    <property type="term" value="F:ATP binding"/>
    <property type="evidence" value="ECO:0007669"/>
    <property type="project" value="UniProtKB-UniRule"/>
</dbReference>
<feature type="binding site" evidence="14">
    <location>
        <position position="248"/>
    </location>
    <ligand>
        <name>ATP</name>
        <dbReference type="ChEBI" id="CHEBI:30616"/>
    </ligand>
</feature>
<evidence type="ECO:0000256" key="14">
    <source>
        <dbReference type="PIRSR" id="PIRSR004930-1"/>
    </source>
</evidence>
<feature type="binding site" evidence="14">
    <location>
        <position position="162"/>
    </location>
    <ligand>
        <name>ATP</name>
        <dbReference type="ChEBI" id="CHEBI:30616"/>
    </ligand>
</feature>
<evidence type="ECO:0000256" key="12">
    <source>
        <dbReference type="ARBA" id="ARBA00048366"/>
    </source>
</evidence>
<dbReference type="OrthoDB" id="9814580at2"/>
<evidence type="ECO:0000256" key="2">
    <source>
        <dbReference type="ARBA" id="ARBA00007663"/>
    </source>
</evidence>
<keyword evidence="10 13" id="KW-0067">ATP-binding</keyword>
<evidence type="ECO:0000313" key="16">
    <source>
        <dbReference type="EMBL" id="PRZ01526.1"/>
    </source>
</evidence>
<protein>
    <recommendedName>
        <fullName evidence="4 13">Threonylcarbamoyl-AMP synthase</fullName>
        <shortName evidence="13">TC-AMP synthase</shortName>
        <ecNumber evidence="3 13">2.7.7.87</ecNumber>
    </recommendedName>
    <alternativeName>
        <fullName evidence="11 13">L-threonylcarbamoyladenylate synthase</fullName>
    </alternativeName>
</protein>
<feature type="domain" description="YrdC-like" evidence="15">
    <location>
        <begin position="17"/>
        <end position="217"/>
    </location>
</feature>
<organism evidence="16 17">
    <name type="scientific">Jezberella montanilacus</name>
    <dbReference type="NCBI Taxonomy" id="323426"/>
    <lineage>
        <taxon>Bacteria</taxon>
        <taxon>Pseudomonadati</taxon>
        <taxon>Pseudomonadota</taxon>
        <taxon>Betaproteobacteria</taxon>
        <taxon>Burkholderiales</taxon>
        <taxon>Alcaligenaceae</taxon>
        <taxon>Jezberella</taxon>
    </lineage>
</organism>
<dbReference type="InterPro" id="IPR006070">
    <property type="entry name" value="Sua5-like_dom"/>
</dbReference>
<dbReference type="GO" id="GO:0061710">
    <property type="term" value="F:L-threonylcarbamoyladenylate synthase"/>
    <property type="evidence" value="ECO:0007669"/>
    <property type="project" value="UniProtKB-EC"/>
</dbReference>
<feature type="binding site" evidence="14">
    <location>
        <position position="195"/>
    </location>
    <ligand>
        <name>L-threonine</name>
        <dbReference type="ChEBI" id="CHEBI:57926"/>
    </ligand>
</feature>
<dbReference type="Pfam" id="PF03481">
    <property type="entry name" value="Sua5_C"/>
    <property type="match status" value="1"/>
</dbReference>
<dbReference type="RefSeq" id="WP_106225982.1">
    <property type="nucleotide sequence ID" value="NZ_PVTV01000001.1"/>
</dbReference>
<dbReference type="EMBL" id="PVTV01000001">
    <property type="protein sequence ID" value="PRZ01526.1"/>
    <property type="molecule type" value="Genomic_DNA"/>
</dbReference>
<keyword evidence="8 13" id="KW-0548">Nucleotidyltransferase</keyword>
<feature type="binding site" evidence="14">
    <location>
        <position position="213"/>
    </location>
    <ligand>
        <name>ATP</name>
        <dbReference type="ChEBI" id="CHEBI:30616"/>
    </ligand>
</feature>
<comment type="subcellular location">
    <subcellularLocation>
        <location evidence="1 13">Cytoplasm</location>
    </subcellularLocation>
</comment>
<dbReference type="SUPFAM" id="SSF55821">
    <property type="entry name" value="YrdC/RibB"/>
    <property type="match status" value="1"/>
</dbReference>
<name>A0A2T0XRJ1_9BURK</name>
<gene>
    <name evidence="16" type="ORF">BCM14_0036</name>
</gene>
<feature type="binding site" evidence="14">
    <location>
        <position position="125"/>
    </location>
    <ligand>
        <name>L-threonine</name>
        <dbReference type="ChEBI" id="CHEBI:57926"/>
    </ligand>
</feature>
<evidence type="ECO:0000256" key="5">
    <source>
        <dbReference type="ARBA" id="ARBA00022490"/>
    </source>
</evidence>
<comment type="function">
    <text evidence="13">Required for the formation of a threonylcarbamoyl group on adenosine at position 37 (t(6)A37) in tRNAs that read codons beginning with adenine.</text>
</comment>
<dbReference type="EC" id="2.7.7.87" evidence="3 13"/>
<feature type="binding site" evidence="14">
    <location>
        <position position="71"/>
    </location>
    <ligand>
        <name>L-threonine</name>
        <dbReference type="ChEBI" id="CHEBI:57926"/>
    </ligand>
</feature>
<dbReference type="GO" id="GO:0003725">
    <property type="term" value="F:double-stranded RNA binding"/>
    <property type="evidence" value="ECO:0007669"/>
    <property type="project" value="UniProtKB-UniRule"/>
</dbReference>
<feature type="binding site" evidence="14">
    <location>
        <position position="152"/>
    </location>
    <ligand>
        <name>ATP</name>
        <dbReference type="ChEBI" id="CHEBI:30616"/>
    </ligand>
</feature>
<evidence type="ECO:0000256" key="1">
    <source>
        <dbReference type="ARBA" id="ARBA00004496"/>
    </source>
</evidence>
<dbReference type="PANTHER" id="PTHR17490:SF16">
    <property type="entry name" value="THREONYLCARBAMOYL-AMP SYNTHASE"/>
    <property type="match status" value="1"/>
</dbReference>
<evidence type="ECO:0000256" key="9">
    <source>
        <dbReference type="ARBA" id="ARBA00022741"/>
    </source>
</evidence>
<reference evidence="16 17" key="1">
    <citation type="submission" date="2018-03" db="EMBL/GenBank/DDBJ databases">
        <title>Genomic Encyclopedia of Type Strains, Phase III (KMG-III): the genomes of soil and plant-associated and newly described type strains.</title>
        <authorList>
            <person name="Whitman W."/>
        </authorList>
    </citation>
    <scope>NUCLEOTIDE SEQUENCE [LARGE SCALE GENOMIC DNA]</scope>
    <source>
        <strain evidence="16 17">MWH-P2sevCIIIb</strain>
    </source>
</reference>
<comment type="caution">
    <text evidence="16">The sequence shown here is derived from an EMBL/GenBank/DDBJ whole genome shotgun (WGS) entry which is preliminary data.</text>
</comment>
<dbReference type="InterPro" id="IPR010923">
    <property type="entry name" value="T(6)A37_SUA5"/>
</dbReference>
<dbReference type="PIRSF" id="PIRSF004930">
    <property type="entry name" value="Tln_factor_SUA5"/>
    <property type="match status" value="1"/>
</dbReference>
<sequence>MTSSTGLSKVIHLPSSQVAIDQAVDVLLSGHLVAFPTETVYGLGADAENPEAVERIYQAKGRPSNHPVIVHVAPEADLSYWVAALPWQAQRLIDQFWPGPLTLILKRAAHIPQQVSGGQDSIGLRCPSHPIAIELLRAFARGKPSGQGGIAAPSANKFGHVSPTHASHVREEFPEKLADGMPVLEGGASEVGIESTIIDLSRVDSGLGPVLLRPGFISAEQIEDVLGQAVLEPDAEAPRVSGALKSHYAPNTPLALASMAELTLLAQQLSPHDFSQRIALVAHSKPVNSMTENPQVDWIAASTDPVIYAHDLYMQLRALDKGGYARIVFEQVPDTPKWLAVRDRLSRAAADKNIIEDSEDSQE</sequence>
<keyword evidence="9 13" id="KW-0547">Nucleotide-binding</keyword>
<dbReference type="AlphaFoldDB" id="A0A2T0XRJ1"/>
<evidence type="ECO:0000256" key="11">
    <source>
        <dbReference type="ARBA" id="ARBA00029774"/>
    </source>
</evidence>
<evidence type="ECO:0000256" key="7">
    <source>
        <dbReference type="ARBA" id="ARBA00022694"/>
    </source>
</evidence>
<dbReference type="Gene3D" id="3.40.50.11030">
    <property type="entry name" value="Threonylcarbamoyl-AMP synthase, C-terminal domain"/>
    <property type="match status" value="1"/>
</dbReference>
<dbReference type="InterPro" id="IPR005145">
    <property type="entry name" value="Sua5_C"/>
</dbReference>
<dbReference type="NCBIfam" id="TIGR00057">
    <property type="entry name" value="L-threonylcarbamoyladenylate synthase"/>
    <property type="match status" value="1"/>
</dbReference>
<dbReference type="GO" id="GO:0005737">
    <property type="term" value="C:cytoplasm"/>
    <property type="evidence" value="ECO:0007669"/>
    <property type="project" value="UniProtKB-SubCell"/>
</dbReference>
<dbReference type="Gene3D" id="3.90.870.10">
    <property type="entry name" value="DHBP synthase"/>
    <property type="match status" value="1"/>
</dbReference>
<proteinExistence type="inferred from homology"/>
<evidence type="ECO:0000256" key="3">
    <source>
        <dbReference type="ARBA" id="ARBA00012584"/>
    </source>
</evidence>
<evidence type="ECO:0000256" key="13">
    <source>
        <dbReference type="PIRNR" id="PIRNR004930"/>
    </source>
</evidence>
<keyword evidence="17" id="KW-1185">Reference proteome</keyword>
<dbReference type="GO" id="GO:0008033">
    <property type="term" value="P:tRNA processing"/>
    <property type="evidence" value="ECO:0007669"/>
    <property type="project" value="UniProtKB-KW"/>
</dbReference>
<keyword evidence="5 13" id="KW-0963">Cytoplasm</keyword>
<dbReference type="PANTHER" id="PTHR17490">
    <property type="entry name" value="SUA5"/>
    <property type="match status" value="1"/>
</dbReference>
<dbReference type="GO" id="GO:0006450">
    <property type="term" value="P:regulation of translational fidelity"/>
    <property type="evidence" value="ECO:0007669"/>
    <property type="project" value="TreeGrafter"/>
</dbReference>
<dbReference type="InterPro" id="IPR050156">
    <property type="entry name" value="TC-AMP_synthase_SUA5"/>
</dbReference>
<dbReference type="Pfam" id="PF01300">
    <property type="entry name" value="Sua5_yciO_yrdC"/>
    <property type="match status" value="1"/>
</dbReference>
<dbReference type="InterPro" id="IPR038385">
    <property type="entry name" value="Sua5/YwlC_C"/>
</dbReference>
<dbReference type="PROSITE" id="PS51163">
    <property type="entry name" value="YRDC"/>
    <property type="match status" value="1"/>
</dbReference>
<evidence type="ECO:0000256" key="8">
    <source>
        <dbReference type="ARBA" id="ARBA00022695"/>
    </source>
</evidence>
<comment type="similarity">
    <text evidence="2 13">Belongs to the SUA5 family.</text>
</comment>
<keyword evidence="7 13" id="KW-0819">tRNA processing</keyword>
<feature type="binding site" evidence="14">
    <location>
        <position position="62"/>
    </location>
    <ligand>
        <name>ATP</name>
        <dbReference type="ChEBI" id="CHEBI:30616"/>
    </ligand>
</feature>